<evidence type="ECO:0000313" key="20">
    <source>
        <dbReference type="Proteomes" id="UP000424805"/>
    </source>
</evidence>
<feature type="signal peptide" evidence="1">
    <location>
        <begin position="1"/>
        <end position="29"/>
    </location>
</feature>
<sequence>MKSFFSKKSILGTMAVAAVCMLGTSNAQAQEFTIQGDLVSSYVWRGIYQGGAASFQPTLGFSVGNFSLTAWGSTSLSESNKEIDLTAAYKFGEAGPTLSVATLWWDGQADVANGELTNNYFHFKSGDTGHHFEAGLAYTLPIEKFPLSIAWYTMFAGADRKTTDEGEEKQAYSSYVELNYPFSVKGVDLNATCGVVPYKTPQYNVNGFAVTNLALKATKAINFNDKFSLPIFVQAIWNPRLEDAHLVFGVTLRP</sequence>
<reference evidence="7" key="4">
    <citation type="submission" date="2022-10" db="EMBL/GenBank/DDBJ databases">
        <title>Human gut microbiome strain richness.</title>
        <authorList>
            <person name="Chen-Liaw A."/>
        </authorList>
    </citation>
    <scope>NUCLEOTIDE SEQUENCE</scope>
    <source>
        <strain evidence="7">BSD2780120875st1_E1_BSD2780120875_150330</strain>
        <strain evidence="8">RTP21484st1_H8_RTP21484_190118</strain>
    </source>
</reference>
<dbReference type="Proteomes" id="UP000365824">
    <property type="component" value="Unassembled WGS sequence"/>
</dbReference>
<evidence type="ECO:0000313" key="19">
    <source>
        <dbReference type="Proteomes" id="UP000375690"/>
    </source>
</evidence>
<proteinExistence type="predicted"/>
<dbReference type="Proteomes" id="UP000181870">
    <property type="component" value="Unassembled WGS sequence"/>
</dbReference>
<dbReference type="EMBL" id="JAQQPO010000048">
    <property type="protein sequence ID" value="MDC7961484.1"/>
    <property type="molecule type" value="Genomic_DNA"/>
</dbReference>
<evidence type="ECO:0000313" key="13">
    <source>
        <dbReference type="Proteomes" id="UP000181870"/>
    </source>
</evidence>
<evidence type="ECO:0000313" key="4">
    <source>
        <dbReference type="EMBL" id="KAA4526319.1"/>
    </source>
</evidence>
<dbReference type="EMBL" id="VWLE01000308">
    <property type="protein sequence ID" value="KAA3945988.1"/>
    <property type="molecule type" value="Genomic_DNA"/>
</dbReference>
<dbReference type="RefSeq" id="WP_004306399.1">
    <property type="nucleotide sequence ID" value="NZ_BAABYV010000001.1"/>
</dbReference>
<dbReference type="EMBL" id="VWFC01000003">
    <property type="protein sequence ID" value="KAB1329947.1"/>
    <property type="molecule type" value="Genomic_DNA"/>
</dbReference>
<dbReference type="EMBL" id="FMYE01000068">
    <property type="protein sequence ID" value="SDB79273.1"/>
    <property type="molecule type" value="Genomic_DNA"/>
</dbReference>
<reference evidence="13 14" key="1">
    <citation type="submission" date="2016-10" db="EMBL/GenBank/DDBJ databases">
        <authorList>
            <person name="de Groot N.N."/>
        </authorList>
    </citation>
    <scope>NUCLEOTIDE SEQUENCE [LARGE SCALE GENOMIC DNA]</scope>
    <source>
        <strain evidence="11 14">NLAE-zl-C500</strain>
        <strain evidence="12 13">NLAE-zl-C57</strain>
    </source>
</reference>
<gene>
    <name evidence="10" type="ORF">DW206_24110</name>
    <name evidence="9" type="ORF">DWV35_24285</name>
    <name evidence="6" type="ORF">F3B53_04625</name>
    <name evidence="4" type="ORF">F3B85_25835</name>
    <name evidence="5" type="ORF">F3B90_24175</name>
    <name evidence="3" type="ORF">F3D71_18665</name>
    <name evidence="2" type="ORF">F3F25_26390</name>
    <name evidence="7" type="ORF">PO382_18355</name>
    <name evidence="8" type="ORF">PQ628_25115</name>
    <name evidence="11" type="ORF">SAMN05192581_106814</name>
    <name evidence="12" type="ORF">SAMN05192582_10485</name>
</gene>
<evidence type="ECO:0000313" key="17">
    <source>
        <dbReference type="Proteomes" id="UP000323717"/>
    </source>
</evidence>
<reference evidence="17 18" key="3">
    <citation type="journal article" date="2019" name="Nat. Med.">
        <title>A library of human gut bacterial isolates paired with longitudinal multiomics data enables mechanistic microbiome research.</title>
        <authorList>
            <person name="Poyet M."/>
            <person name="Groussin M."/>
            <person name="Gibbons S.M."/>
            <person name="Avila-Pacheco J."/>
            <person name="Jiang X."/>
            <person name="Kearney S.M."/>
            <person name="Perrotta A.R."/>
            <person name="Berdy B."/>
            <person name="Zhao S."/>
            <person name="Lieberman T.D."/>
            <person name="Swanson P.K."/>
            <person name="Smith M."/>
            <person name="Roesemann S."/>
            <person name="Alexander J.E."/>
            <person name="Rich S.A."/>
            <person name="Livny J."/>
            <person name="Vlamakis H."/>
            <person name="Clish C."/>
            <person name="Bullock K."/>
            <person name="Deik A."/>
            <person name="Scott J."/>
            <person name="Pierce K.A."/>
            <person name="Xavier R.J."/>
            <person name="Alm E.J."/>
        </authorList>
    </citation>
    <scope>NUCLEOTIDE SEQUENCE [LARGE SCALE GENOMIC DNA]</scope>
    <source>
        <strain evidence="5 20">BIOML-A15</strain>
        <strain evidence="2 18">BIOML-A160</strain>
        <strain evidence="3 17">BIOML-A163</strain>
        <strain evidence="6 19">BIOML-A2</strain>
        <strain evidence="4 21">BIOML-A41</strain>
    </source>
</reference>
<dbReference type="AlphaFoldDB" id="A0A139LNK9"/>
<dbReference type="EMBL" id="FNDO01000048">
    <property type="protein sequence ID" value="SDI47499.1"/>
    <property type="molecule type" value="Genomic_DNA"/>
</dbReference>
<dbReference type="EMBL" id="VWLB01000068">
    <property type="protein sequence ID" value="KAA3922241.1"/>
    <property type="molecule type" value="Genomic_DNA"/>
</dbReference>
<organism evidence="9 16">
    <name type="scientific">Bacteroides ovatus</name>
    <dbReference type="NCBI Taxonomy" id="28116"/>
    <lineage>
        <taxon>Bacteria</taxon>
        <taxon>Pseudomonadati</taxon>
        <taxon>Bacteroidota</taxon>
        <taxon>Bacteroidia</taxon>
        <taxon>Bacteroidales</taxon>
        <taxon>Bacteroidaceae</taxon>
        <taxon>Bacteroides</taxon>
    </lineage>
</organism>
<dbReference type="Proteomes" id="UP000283329">
    <property type="component" value="Unassembled WGS sequence"/>
</dbReference>
<dbReference type="Proteomes" id="UP000424805">
    <property type="component" value="Unassembled WGS sequence"/>
</dbReference>
<evidence type="ECO:0000313" key="15">
    <source>
        <dbReference type="Proteomes" id="UP000283329"/>
    </source>
</evidence>
<evidence type="ECO:0000313" key="6">
    <source>
        <dbReference type="EMBL" id="KAB1329947.1"/>
    </source>
</evidence>
<evidence type="ECO:0000313" key="10">
    <source>
        <dbReference type="EMBL" id="RHH39606.1"/>
    </source>
</evidence>
<evidence type="ECO:0000313" key="16">
    <source>
        <dbReference type="Proteomes" id="UP000286031"/>
    </source>
</evidence>
<dbReference type="GeneID" id="92986493"/>
<feature type="chain" id="PRO_5014531327" description="FrrB" evidence="1">
    <location>
        <begin position="30"/>
        <end position="254"/>
    </location>
</feature>
<protein>
    <recommendedName>
        <fullName evidence="22">FrrB</fullName>
    </recommendedName>
</protein>
<evidence type="ECO:0000313" key="5">
    <source>
        <dbReference type="EMBL" id="KAA4620379.1"/>
    </source>
</evidence>
<name>A0A139LNK9_BACOV</name>
<dbReference type="EMBL" id="JAQNZF010000027">
    <property type="protein sequence ID" value="MDC2744184.1"/>
    <property type="molecule type" value="Genomic_DNA"/>
</dbReference>
<dbReference type="Proteomes" id="UP000375690">
    <property type="component" value="Unassembled WGS sequence"/>
</dbReference>
<accession>A0A139LNK9</accession>
<evidence type="ECO:0000313" key="18">
    <source>
        <dbReference type="Proteomes" id="UP000365824"/>
    </source>
</evidence>
<dbReference type="Proteomes" id="UP001219389">
    <property type="component" value="Unassembled WGS sequence"/>
</dbReference>
<dbReference type="Proteomes" id="UP000478493">
    <property type="component" value="Unassembled WGS sequence"/>
</dbReference>
<evidence type="ECO:0000313" key="12">
    <source>
        <dbReference type="EMBL" id="SDI47499.1"/>
    </source>
</evidence>
<keyword evidence="1" id="KW-0732">Signal</keyword>
<dbReference type="EMBL" id="QSBI01000049">
    <property type="protein sequence ID" value="RGX05769.1"/>
    <property type="molecule type" value="Genomic_DNA"/>
</dbReference>
<dbReference type="Proteomes" id="UP000323717">
    <property type="component" value="Unassembled WGS sequence"/>
</dbReference>
<dbReference type="Proteomes" id="UP001215078">
    <property type="component" value="Unassembled WGS sequence"/>
</dbReference>
<evidence type="ECO:0000313" key="7">
    <source>
        <dbReference type="EMBL" id="MDC2744184.1"/>
    </source>
</evidence>
<evidence type="ECO:0000313" key="9">
    <source>
        <dbReference type="EMBL" id="RGX05769.1"/>
    </source>
</evidence>
<dbReference type="Proteomes" id="UP000286031">
    <property type="component" value="Unassembled WGS sequence"/>
</dbReference>
<evidence type="ECO:0008006" key="22">
    <source>
        <dbReference type="Google" id="ProtNLM"/>
    </source>
</evidence>
<evidence type="ECO:0000313" key="14">
    <source>
        <dbReference type="Proteomes" id="UP000183670"/>
    </source>
</evidence>
<dbReference type="EMBL" id="QRJR01000040">
    <property type="protein sequence ID" value="RHH39606.1"/>
    <property type="molecule type" value="Genomic_DNA"/>
</dbReference>
<dbReference type="STRING" id="28116.Bovatus_02416"/>
<evidence type="ECO:0000313" key="11">
    <source>
        <dbReference type="EMBL" id="SDB79273.1"/>
    </source>
</evidence>
<reference evidence="15 16" key="2">
    <citation type="submission" date="2018-08" db="EMBL/GenBank/DDBJ databases">
        <title>A genome reference for cultivated species of the human gut microbiota.</title>
        <authorList>
            <person name="Zou Y."/>
            <person name="Xue W."/>
            <person name="Luo G."/>
        </authorList>
    </citation>
    <scope>NUCLEOTIDE SEQUENCE [LARGE SCALE GENOMIC DNA]</scope>
    <source>
        <strain evidence="9 16">AF04-46</strain>
        <strain evidence="10 15">AM17-48</strain>
    </source>
</reference>
<dbReference type="PATRIC" id="fig|28116.10.peg.8"/>
<dbReference type="EMBL" id="VWFP01000037">
    <property type="protein sequence ID" value="KAA4620379.1"/>
    <property type="molecule type" value="Genomic_DNA"/>
</dbReference>
<evidence type="ECO:0000313" key="21">
    <source>
        <dbReference type="Proteomes" id="UP000478493"/>
    </source>
</evidence>
<dbReference type="Proteomes" id="UP000183670">
    <property type="component" value="Unassembled WGS sequence"/>
</dbReference>
<dbReference type="EMBL" id="VWGP01000036">
    <property type="protein sequence ID" value="KAA4526319.1"/>
    <property type="molecule type" value="Genomic_DNA"/>
</dbReference>
<evidence type="ECO:0000313" key="8">
    <source>
        <dbReference type="EMBL" id="MDC7961484.1"/>
    </source>
</evidence>
<evidence type="ECO:0000256" key="1">
    <source>
        <dbReference type="SAM" id="SignalP"/>
    </source>
</evidence>
<evidence type="ECO:0000313" key="2">
    <source>
        <dbReference type="EMBL" id="KAA3922241.1"/>
    </source>
</evidence>
<evidence type="ECO:0000313" key="3">
    <source>
        <dbReference type="EMBL" id="KAA3945988.1"/>
    </source>
</evidence>